<sequence length="114" mass="12519">MIIGRATPVPSLAVPHAPWCRFSGPNTSQKPRGQPMNPPVQTSLSVPGLILALFLTATTQPVIHPLIHQVAAPRQYSLFPDVPTAAETNCSRRRGYIVLSLSYEEAFWHFDSSL</sequence>
<organism evidence="1 2">
    <name type="scientific">Pleurotus eryngii</name>
    <name type="common">Boletus of the steppes</name>
    <dbReference type="NCBI Taxonomy" id="5323"/>
    <lineage>
        <taxon>Eukaryota</taxon>
        <taxon>Fungi</taxon>
        <taxon>Dikarya</taxon>
        <taxon>Basidiomycota</taxon>
        <taxon>Agaricomycotina</taxon>
        <taxon>Agaricomycetes</taxon>
        <taxon>Agaricomycetidae</taxon>
        <taxon>Agaricales</taxon>
        <taxon>Pleurotineae</taxon>
        <taxon>Pleurotaceae</taxon>
        <taxon>Pleurotus</taxon>
    </lineage>
</organism>
<comment type="caution">
    <text evidence="1">The sequence shown here is derived from an EMBL/GenBank/DDBJ whole genome shotgun (WGS) entry which is preliminary data.</text>
</comment>
<keyword evidence="2" id="KW-1185">Reference proteome</keyword>
<name>A0A9P6D960_PLEER</name>
<gene>
    <name evidence="1" type="ORF">BDN71DRAFT_648800</name>
</gene>
<evidence type="ECO:0000313" key="2">
    <source>
        <dbReference type="Proteomes" id="UP000807025"/>
    </source>
</evidence>
<reference evidence="1" key="1">
    <citation type="submission" date="2020-11" db="EMBL/GenBank/DDBJ databases">
        <authorList>
            <consortium name="DOE Joint Genome Institute"/>
            <person name="Ahrendt S."/>
            <person name="Riley R."/>
            <person name="Andreopoulos W."/>
            <person name="Labutti K."/>
            <person name="Pangilinan J."/>
            <person name="Ruiz-Duenas F.J."/>
            <person name="Barrasa J.M."/>
            <person name="Sanchez-Garcia M."/>
            <person name="Camarero S."/>
            <person name="Miyauchi S."/>
            <person name="Serrano A."/>
            <person name="Linde D."/>
            <person name="Babiker R."/>
            <person name="Drula E."/>
            <person name="Ayuso-Fernandez I."/>
            <person name="Pacheco R."/>
            <person name="Padilla G."/>
            <person name="Ferreira P."/>
            <person name="Barriuso J."/>
            <person name="Kellner H."/>
            <person name="Castanera R."/>
            <person name="Alfaro M."/>
            <person name="Ramirez L."/>
            <person name="Pisabarro A.G."/>
            <person name="Kuo A."/>
            <person name="Tritt A."/>
            <person name="Lipzen A."/>
            <person name="He G."/>
            <person name="Yan M."/>
            <person name="Ng V."/>
            <person name="Cullen D."/>
            <person name="Martin F."/>
            <person name="Rosso M.-N."/>
            <person name="Henrissat B."/>
            <person name="Hibbett D."/>
            <person name="Martinez A.T."/>
            <person name="Grigoriev I.V."/>
        </authorList>
    </citation>
    <scope>NUCLEOTIDE SEQUENCE</scope>
    <source>
        <strain evidence="1">ATCC 90797</strain>
    </source>
</reference>
<proteinExistence type="predicted"/>
<protein>
    <submittedName>
        <fullName evidence="1">Uncharacterized protein</fullName>
    </submittedName>
</protein>
<evidence type="ECO:0000313" key="1">
    <source>
        <dbReference type="EMBL" id="KAF9487420.1"/>
    </source>
</evidence>
<dbReference type="AlphaFoldDB" id="A0A9P6D960"/>
<accession>A0A9P6D960</accession>
<dbReference type="EMBL" id="MU154780">
    <property type="protein sequence ID" value="KAF9487420.1"/>
    <property type="molecule type" value="Genomic_DNA"/>
</dbReference>
<dbReference type="Proteomes" id="UP000807025">
    <property type="component" value="Unassembled WGS sequence"/>
</dbReference>